<gene>
    <name evidence="10" type="ORF">M670_04031</name>
</gene>
<dbReference type="GeneID" id="89469641"/>
<sequence length="195" mass="21373">MNKNSQKIRQTVTVSVLSTIAYLLMMLNFPLPGLPPFLKIDFSEVPVLLAAIVFGPVAGITVEAIKNILHYIIEGAMTGVPIDQAANFLAGLLFILPVSFLYKKIRSTKGLTIGLVVGTITMTVLMSILNYFIILPAYTFFLNSPAMSSAEAKGLIVAGIMPFNLIKGIVVTLLFIFLFSRLKPWVRNYEKTMAA</sequence>
<organism evidence="10 11">
    <name type="scientific">Schinkia azotoformans MEV2011</name>
    <dbReference type="NCBI Taxonomy" id="1348973"/>
    <lineage>
        <taxon>Bacteria</taxon>
        <taxon>Bacillati</taxon>
        <taxon>Bacillota</taxon>
        <taxon>Bacilli</taxon>
        <taxon>Bacillales</taxon>
        <taxon>Bacillaceae</taxon>
        <taxon>Calidifontibacillus/Schinkia group</taxon>
        <taxon>Schinkia</taxon>
    </lineage>
</organism>
<evidence type="ECO:0000256" key="4">
    <source>
        <dbReference type="ARBA" id="ARBA00022475"/>
    </source>
</evidence>
<keyword evidence="3 8" id="KW-0813">Transport</keyword>
<dbReference type="EMBL" id="JJRY01000022">
    <property type="protein sequence ID" value="KEF36780.1"/>
    <property type="molecule type" value="Genomic_DNA"/>
</dbReference>
<protein>
    <recommendedName>
        <fullName evidence="8">Riboflavin transporter</fullName>
    </recommendedName>
</protein>
<name>A0A072NU63_SCHAZ</name>
<dbReference type="PATRIC" id="fig|1348973.3.peg.3917"/>
<feature type="transmembrane region" description="Helical" evidence="9">
    <location>
        <begin position="114"/>
        <end position="134"/>
    </location>
</feature>
<dbReference type="Gene3D" id="1.10.1760.20">
    <property type="match status" value="1"/>
</dbReference>
<feature type="transmembrane region" description="Helical" evidence="9">
    <location>
        <begin position="154"/>
        <end position="179"/>
    </location>
</feature>
<feature type="transmembrane region" description="Helical" evidence="9">
    <location>
        <begin position="12"/>
        <end position="31"/>
    </location>
</feature>
<dbReference type="PANTHER" id="PTHR38438">
    <property type="entry name" value="RIBOFLAVIN TRANSPORTER RIBU"/>
    <property type="match status" value="1"/>
</dbReference>
<dbReference type="OrthoDB" id="9809216at2"/>
<keyword evidence="7 8" id="KW-0472">Membrane</keyword>
<evidence type="ECO:0000256" key="5">
    <source>
        <dbReference type="ARBA" id="ARBA00022692"/>
    </source>
</evidence>
<proteinExistence type="inferred from homology"/>
<accession>A0A072NU63</accession>
<evidence type="ECO:0000256" key="9">
    <source>
        <dbReference type="SAM" id="Phobius"/>
    </source>
</evidence>
<keyword evidence="6 9" id="KW-1133">Transmembrane helix</keyword>
<dbReference type="PANTHER" id="PTHR38438:SF1">
    <property type="entry name" value="RIBOFLAVIN TRANSPORTER RIBU"/>
    <property type="match status" value="1"/>
</dbReference>
<evidence type="ECO:0000313" key="11">
    <source>
        <dbReference type="Proteomes" id="UP000027936"/>
    </source>
</evidence>
<comment type="similarity">
    <text evidence="2 8">Belongs to the prokaryotic riboflavin transporter (P-RFT) (TC 2.A.87) family.</text>
</comment>
<dbReference type="GO" id="GO:0005886">
    <property type="term" value="C:plasma membrane"/>
    <property type="evidence" value="ECO:0007669"/>
    <property type="project" value="UniProtKB-SubCell"/>
</dbReference>
<dbReference type="Proteomes" id="UP000027936">
    <property type="component" value="Unassembled WGS sequence"/>
</dbReference>
<dbReference type="PIRSF" id="PIRSF037778">
    <property type="entry name" value="UCP037778_transp_RibU"/>
    <property type="match status" value="1"/>
</dbReference>
<evidence type="ECO:0000256" key="7">
    <source>
        <dbReference type="ARBA" id="ARBA00023136"/>
    </source>
</evidence>
<comment type="function">
    <text evidence="8">Probably a riboflavin-binding protein that interacts with the energy-coupling factor (ECF) ABC-transporter complex.</text>
</comment>
<evidence type="ECO:0000256" key="8">
    <source>
        <dbReference type="PIRNR" id="PIRNR037778"/>
    </source>
</evidence>
<dbReference type="AlphaFoldDB" id="A0A072NU63"/>
<dbReference type="Pfam" id="PF12822">
    <property type="entry name" value="ECF_trnsprt"/>
    <property type="match status" value="1"/>
</dbReference>
<dbReference type="RefSeq" id="WP_003329449.1">
    <property type="nucleotide sequence ID" value="NZ_JJRY01000022.1"/>
</dbReference>
<evidence type="ECO:0000313" key="10">
    <source>
        <dbReference type="EMBL" id="KEF36780.1"/>
    </source>
</evidence>
<dbReference type="InterPro" id="IPR024529">
    <property type="entry name" value="ECF_trnsprt_substrate-spec"/>
</dbReference>
<reference evidence="10 11" key="1">
    <citation type="submission" date="2014-04" db="EMBL/GenBank/DDBJ databases">
        <title>Draft genome sequence of Bacillus azotoformans MEV2011, a (co-) denitrifying strain unable to grow in the presence of oxygen.</title>
        <authorList>
            <person name="Nielsen M."/>
            <person name="Schreiber L."/>
            <person name="Finster K."/>
            <person name="Schramm A."/>
        </authorList>
    </citation>
    <scope>NUCLEOTIDE SEQUENCE [LARGE SCALE GENOMIC DNA]</scope>
    <source>
        <strain evidence="10 11">MEV2011</strain>
    </source>
</reference>
<evidence type="ECO:0000256" key="2">
    <source>
        <dbReference type="ARBA" id="ARBA00005540"/>
    </source>
</evidence>
<dbReference type="GO" id="GO:0032217">
    <property type="term" value="F:riboflavin transmembrane transporter activity"/>
    <property type="evidence" value="ECO:0007669"/>
    <property type="project" value="UniProtKB-UniRule"/>
</dbReference>
<comment type="caution">
    <text evidence="10">The sequence shown here is derived from an EMBL/GenBank/DDBJ whole genome shotgun (WGS) entry which is preliminary data.</text>
</comment>
<comment type="subcellular location">
    <subcellularLocation>
        <location evidence="1">Cell membrane</location>
        <topology evidence="1">Multi-pass membrane protein</topology>
    </subcellularLocation>
</comment>
<evidence type="ECO:0000256" key="3">
    <source>
        <dbReference type="ARBA" id="ARBA00022448"/>
    </source>
</evidence>
<keyword evidence="4 8" id="KW-1003">Cell membrane</keyword>
<dbReference type="InterPro" id="IPR025720">
    <property type="entry name" value="RibU"/>
</dbReference>
<keyword evidence="5 9" id="KW-0812">Transmembrane</keyword>
<evidence type="ECO:0000256" key="6">
    <source>
        <dbReference type="ARBA" id="ARBA00022989"/>
    </source>
</evidence>
<evidence type="ECO:0000256" key="1">
    <source>
        <dbReference type="ARBA" id="ARBA00004651"/>
    </source>
</evidence>